<keyword evidence="2" id="KW-0813">Transport</keyword>
<dbReference type="CDD" id="cd17502">
    <property type="entry name" value="MFS_Azr1_MDR_like"/>
    <property type="match status" value="1"/>
</dbReference>
<accession>A0A168EVL7</accession>
<feature type="transmembrane region" description="Helical" evidence="7">
    <location>
        <begin position="193"/>
        <end position="216"/>
    </location>
</feature>
<evidence type="ECO:0000256" key="6">
    <source>
        <dbReference type="SAM" id="MobiDB-lite"/>
    </source>
</evidence>
<feature type="compositionally biased region" description="Basic and acidic residues" evidence="6">
    <location>
        <begin position="29"/>
        <end position="41"/>
    </location>
</feature>
<evidence type="ECO:0000256" key="1">
    <source>
        <dbReference type="ARBA" id="ARBA00004141"/>
    </source>
</evidence>
<protein>
    <submittedName>
        <fullName evidence="9">Major facilitator superfamily domain, general substrate transporter</fullName>
    </submittedName>
</protein>
<evidence type="ECO:0000256" key="3">
    <source>
        <dbReference type="ARBA" id="ARBA00022692"/>
    </source>
</evidence>
<dbReference type="Proteomes" id="UP000078544">
    <property type="component" value="Unassembled WGS sequence"/>
</dbReference>
<comment type="subcellular location">
    <subcellularLocation>
        <location evidence="1">Membrane</location>
        <topology evidence="1">Multi-pass membrane protein</topology>
    </subcellularLocation>
</comment>
<reference evidence="9 10" key="1">
    <citation type="journal article" date="2016" name="Genome Biol. Evol.">
        <title>Divergent and convergent evolution of fungal pathogenicity.</title>
        <authorList>
            <person name="Shang Y."/>
            <person name="Xiao G."/>
            <person name="Zheng P."/>
            <person name="Cen K."/>
            <person name="Zhan S."/>
            <person name="Wang C."/>
        </authorList>
    </citation>
    <scope>NUCLEOTIDE SEQUENCE [LARGE SCALE GENOMIC DNA]</scope>
    <source>
        <strain evidence="9 10">RCEF 2490</strain>
    </source>
</reference>
<gene>
    <name evidence="9" type="ORF">AAL_02744</name>
</gene>
<feature type="transmembrane region" description="Helical" evidence="7">
    <location>
        <begin position="104"/>
        <end position="124"/>
    </location>
</feature>
<dbReference type="Gene3D" id="1.20.1250.20">
    <property type="entry name" value="MFS general substrate transporter like domains"/>
    <property type="match status" value="2"/>
</dbReference>
<dbReference type="Pfam" id="PF07690">
    <property type="entry name" value="MFS_1"/>
    <property type="match status" value="1"/>
</dbReference>
<feature type="transmembrane region" description="Helical" evidence="7">
    <location>
        <begin position="423"/>
        <end position="445"/>
    </location>
</feature>
<feature type="transmembrane region" description="Helical" evidence="7">
    <location>
        <begin position="157"/>
        <end position="181"/>
    </location>
</feature>
<keyword evidence="10" id="KW-1185">Reference proteome</keyword>
<feature type="transmembrane region" description="Helical" evidence="7">
    <location>
        <begin position="64"/>
        <end position="84"/>
    </location>
</feature>
<name>A0A168EVL7_9HYPO</name>
<dbReference type="SUPFAM" id="SSF103473">
    <property type="entry name" value="MFS general substrate transporter"/>
    <property type="match status" value="1"/>
</dbReference>
<dbReference type="GO" id="GO:0022857">
    <property type="term" value="F:transmembrane transporter activity"/>
    <property type="evidence" value="ECO:0007669"/>
    <property type="project" value="InterPro"/>
</dbReference>
<feature type="transmembrane region" description="Helical" evidence="7">
    <location>
        <begin position="366"/>
        <end position="385"/>
    </location>
</feature>
<dbReference type="GO" id="GO:0005886">
    <property type="term" value="C:plasma membrane"/>
    <property type="evidence" value="ECO:0007669"/>
    <property type="project" value="TreeGrafter"/>
</dbReference>
<dbReference type="FunFam" id="1.20.1250.20:FF:000196">
    <property type="entry name" value="MFS toxin efflux pump (AflT)"/>
    <property type="match status" value="1"/>
</dbReference>
<feature type="transmembrane region" description="Helical" evidence="7">
    <location>
        <begin position="131"/>
        <end position="151"/>
    </location>
</feature>
<dbReference type="PANTHER" id="PTHR23501:SF201">
    <property type="entry name" value="MFS AFLATOXIN EFFLUX PUMP"/>
    <property type="match status" value="1"/>
</dbReference>
<evidence type="ECO:0000256" key="2">
    <source>
        <dbReference type="ARBA" id="ARBA00022448"/>
    </source>
</evidence>
<feature type="domain" description="Major facilitator superfamily (MFS) profile" evidence="8">
    <location>
        <begin position="67"/>
        <end position="553"/>
    </location>
</feature>
<dbReference type="OrthoDB" id="10021397at2759"/>
<feature type="transmembrane region" description="Helical" evidence="7">
    <location>
        <begin position="457"/>
        <end position="480"/>
    </location>
</feature>
<evidence type="ECO:0000259" key="8">
    <source>
        <dbReference type="PROSITE" id="PS50850"/>
    </source>
</evidence>
<dbReference type="PANTHER" id="PTHR23501">
    <property type="entry name" value="MAJOR FACILITATOR SUPERFAMILY"/>
    <property type="match status" value="1"/>
</dbReference>
<dbReference type="PROSITE" id="PS50850">
    <property type="entry name" value="MFS"/>
    <property type="match status" value="1"/>
</dbReference>
<evidence type="ECO:0000256" key="5">
    <source>
        <dbReference type="ARBA" id="ARBA00023136"/>
    </source>
</evidence>
<feature type="transmembrane region" description="Helical" evidence="7">
    <location>
        <begin position="334"/>
        <end position="354"/>
    </location>
</feature>
<evidence type="ECO:0000256" key="7">
    <source>
        <dbReference type="SAM" id="Phobius"/>
    </source>
</evidence>
<feature type="transmembrane region" description="Helical" evidence="7">
    <location>
        <begin position="262"/>
        <end position="280"/>
    </location>
</feature>
<feature type="transmembrane region" description="Helical" evidence="7">
    <location>
        <begin position="292"/>
        <end position="313"/>
    </location>
</feature>
<proteinExistence type="predicted"/>
<dbReference type="FunFam" id="1.20.1720.10:FF:000012">
    <property type="entry name" value="MFS toxin efflux pump (AflT)"/>
    <property type="match status" value="1"/>
</dbReference>
<dbReference type="InterPro" id="IPR036259">
    <property type="entry name" value="MFS_trans_sf"/>
</dbReference>
<feature type="transmembrane region" description="Helical" evidence="7">
    <location>
        <begin position="392"/>
        <end position="411"/>
    </location>
</feature>
<keyword evidence="4 7" id="KW-1133">Transmembrane helix</keyword>
<evidence type="ECO:0000313" key="10">
    <source>
        <dbReference type="Proteomes" id="UP000078544"/>
    </source>
</evidence>
<keyword evidence="5 7" id="KW-0472">Membrane</keyword>
<keyword evidence="3 7" id="KW-0812">Transmembrane</keyword>
<dbReference type="InterPro" id="IPR020846">
    <property type="entry name" value="MFS_dom"/>
</dbReference>
<feature type="transmembrane region" description="Helical" evidence="7">
    <location>
        <begin position="222"/>
        <end position="241"/>
    </location>
</feature>
<comment type="caution">
    <text evidence="9">The sequence shown here is derived from an EMBL/GenBank/DDBJ whole genome shotgun (WGS) entry which is preliminary data.</text>
</comment>
<evidence type="ECO:0000313" key="9">
    <source>
        <dbReference type="EMBL" id="KZZ99193.1"/>
    </source>
</evidence>
<organism evidence="9 10">
    <name type="scientific">Moelleriella libera RCEF 2490</name>
    <dbReference type="NCBI Taxonomy" id="1081109"/>
    <lineage>
        <taxon>Eukaryota</taxon>
        <taxon>Fungi</taxon>
        <taxon>Dikarya</taxon>
        <taxon>Ascomycota</taxon>
        <taxon>Pezizomycotina</taxon>
        <taxon>Sordariomycetes</taxon>
        <taxon>Hypocreomycetidae</taxon>
        <taxon>Hypocreales</taxon>
        <taxon>Clavicipitaceae</taxon>
        <taxon>Moelleriella</taxon>
    </lineage>
</organism>
<evidence type="ECO:0000256" key="4">
    <source>
        <dbReference type="ARBA" id="ARBA00022989"/>
    </source>
</evidence>
<dbReference type="AlphaFoldDB" id="A0A168EVL7"/>
<feature type="transmembrane region" description="Helical" evidence="7">
    <location>
        <begin position="529"/>
        <end position="548"/>
    </location>
</feature>
<feature type="region of interest" description="Disordered" evidence="6">
    <location>
        <begin position="1"/>
        <end position="54"/>
    </location>
</feature>
<dbReference type="EMBL" id="AZGY01000004">
    <property type="protein sequence ID" value="KZZ99193.1"/>
    <property type="molecule type" value="Genomic_DNA"/>
</dbReference>
<sequence>MPSLDQKASAPLQSHVPAPASPPQSISTEAKDSTADPESEKPAPSGPGHDPEAEEKYQPKTLKFWLVILSIFVSMFLVALDRTILATAVPRITDEFNSLGDIGWYGSSYMLATSACQLLFGRIYRFYSLRWTFLISIIVFEVGSALCGAAPNSNAFIIGRAIAGVGSAGIWSGSMMSIIPMVPLHKRPMFQGLFGMVFGISSVAGPLIGGAFTQHATWRWCFYMNLPIGVVSFALLFVFMHPAPPKKVSATTKQQIMRLDPLGTFFFVPCVVCLLLALQWGGSTYEWSDWRIIFLFVMFGVTGMVFAAIQVFMPENATLPPRLMKQRTLLSSTFYMLFMSGAMLLLIYYLPLWFQATKDVDPVDSGIYTLPFVLSLVVASVVSGAGTQKIGYYVPFMLLSPVLSAIGEGLLTTLTPSTGSPQWIGYQFLAGYGVGSGIQAAGLAVQATLLKDDVSMGVAITFFAQQLGGAIFVTVGQTILSTLLVSQLKGVPGLDPSTIVRTGATDLHKVVAPQFVGTVIEAYNHALTRIFYCALALSLAQLFAAAFIEWKNIKKQPVGKPH</sequence>
<dbReference type="InterPro" id="IPR011701">
    <property type="entry name" value="MFS"/>
</dbReference>